<gene>
    <name evidence="3" type="primary">IOC2</name>
    <name evidence="3" type="ORF">SPAR_L01480</name>
</gene>
<name>A0A8B8UVS5_SACPA</name>
<feature type="compositionally biased region" description="Low complexity" evidence="2">
    <location>
        <begin position="774"/>
        <end position="793"/>
    </location>
</feature>
<feature type="compositionally biased region" description="Basic and acidic residues" evidence="2">
    <location>
        <begin position="688"/>
        <end position="703"/>
    </location>
</feature>
<sequence length="815" mass="93749">MNQQSMRAKRTRNTRNVGASVPGGGANTDGEDWKEYVSEDVITQLNKYQLPYPGILHEKIADLANRWHFQYVMAWLSNVCESFTTTIFNADQYGGSSTKCLWKNIKFDEGIFVTDVFSKIDGKDSNYYNDEIDVDGDSQNLYDKIRLQLLHQLAGNKSGQLKDWNVIVNHHFQNSNTYSDLVTDSPFLELDIARQFDIIYSIIKLIEMKNMIFKNYLANNLHLFMFSEIILDDDNNGGEEMKSLFSLPNIGVLVKKTIHRVKEDSSSQISQTLNIPIKLQNCTIKESDPNIPDSVELIHLEYSHDIDAYLQSITIDYEVITSDWDSMLEYWSQNSSSKVIDEFITSLIPIYAEHRLYSAKILTNREKERAIAELMTRRKRSSRLVAKEEENKKKDLESEWFEKLDEREQFIRHRNKLVSKEIKKIKDLLWNQLWQLYDQDYRDEKLTRRNEFKDRSGSGTPFFEASSNKEEDSPLNEIDNGVLDHGPNFQSSIVPVESPTPGTVGPLETADVPELPTDFCITKKELDELANYGIFTPQQEPDSQDSVFQCPGEPELAPMVITEDTETDLFNNRPLICCDNCYRWQHWECQPPKIIELISLTTKSPQHALSQRDFGVIIMGNSHGNRRSSRRPQSTPEPGTKSSRPTDKRKPLAECATFICAWCIKDLELELRNIFVPELKIIRAKQRKQQEDRERRKKMKEEKKRLEEIAKKRELTQSVSPPVFNNAFANMTSSAAPGITAYGKTNPIFNPGLDLGTIHPVITHSQQIGSKTVPQPSQAPKAPQAQIQLQPHLQPQPQPQHPKEQNFHFQYPPTN</sequence>
<feature type="region of interest" description="Disordered" evidence="2">
    <location>
        <begin position="765"/>
        <end position="815"/>
    </location>
</feature>
<reference evidence="3" key="1">
    <citation type="journal article" date="2017" name="Nat. Genet.">
        <title>Contrasting evolutionary genome dynamics between domesticated and wild yeasts.</title>
        <authorList>
            <person name="Yue J.X."/>
            <person name="Li J."/>
            <person name="Aigrain L."/>
            <person name="Hallin J."/>
            <person name="Persson K."/>
            <person name="Oliver K."/>
            <person name="Bergstrom A."/>
            <person name="Coupland P."/>
            <person name="Warringer J."/>
            <person name="Lagomarsino M.C."/>
            <person name="Fischer G."/>
            <person name="Durbin R."/>
            <person name="Liti G."/>
        </authorList>
    </citation>
    <scope>NUCLEOTIDE SEQUENCE</scope>
    <source>
        <strain evidence="3">CBS432</strain>
    </source>
</reference>
<feature type="region of interest" description="Disordered" evidence="2">
    <location>
        <begin position="684"/>
        <end position="703"/>
    </location>
</feature>
<dbReference type="AlphaFoldDB" id="A0A8B8UVS5"/>
<reference evidence="3" key="2">
    <citation type="submission" date="2020-01" db="EMBL/GenBank/DDBJ databases">
        <title>Population-level Yeast Reference Genomes.</title>
        <authorList>
            <person name="Yue J.-X."/>
        </authorList>
    </citation>
    <scope>NUCLEOTIDE SEQUENCE</scope>
    <source>
        <strain evidence="3">CBS432</strain>
    </source>
</reference>
<evidence type="ECO:0000256" key="1">
    <source>
        <dbReference type="SAM" id="Coils"/>
    </source>
</evidence>
<dbReference type="RefSeq" id="XP_033767869.1">
    <property type="nucleotide sequence ID" value="XM_033911978.1"/>
</dbReference>
<reference evidence="3" key="3">
    <citation type="submission" date="2025-07" db="EMBL/GenBank/DDBJ databases">
        <authorList>
            <consortium name="NCBI Genome Project"/>
        </authorList>
    </citation>
    <scope>NUCLEOTIDE SEQUENCE</scope>
    <source>
        <strain evidence="3">CBS432</strain>
    </source>
</reference>
<keyword evidence="1" id="KW-0175">Coiled coil</keyword>
<feature type="compositionally biased region" description="Polar residues" evidence="2">
    <location>
        <begin position="632"/>
        <end position="643"/>
    </location>
</feature>
<dbReference type="KEGG" id="spao:SPAR_L01480"/>
<dbReference type="InterPro" id="IPR011011">
    <property type="entry name" value="Znf_FYVE_PHD"/>
</dbReference>
<accession>A0A8B8UVS5</accession>
<dbReference type="VEuPathDB" id="FungiDB:SPAR_L01480"/>
<dbReference type="SUPFAM" id="SSF57903">
    <property type="entry name" value="FYVE/PHD zinc finger"/>
    <property type="match status" value="1"/>
</dbReference>
<feature type="region of interest" description="Disordered" evidence="2">
    <location>
        <begin position="452"/>
        <end position="474"/>
    </location>
</feature>
<organism evidence="3">
    <name type="scientific">Saccharomyces paradoxus</name>
    <name type="common">Yeast</name>
    <name type="synonym">Saccharomyces douglasii</name>
    <dbReference type="NCBI Taxonomy" id="27291"/>
    <lineage>
        <taxon>Eukaryota</taxon>
        <taxon>Fungi</taxon>
        <taxon>Dikarya</taxon>
        <taxon>Ascomycota</taxon>
        <taxon>Saccharomycotina</taxon>
        <taxon>Saccharomycetes</taxon>
        <taxon>Saccharomycetales</taxon>
        <taxon>Saccharomycetaceae</taxon>
        <taxon>Saccharomyces</taxon>
    </lineage>
</organism>
<reference evidence="3" key="4">
    <citation type="submission" date="2025-08" db="UniProtKB">
        <authorList>
            <consortium name="RefSeq"/>
        </authorList>
    </citation>
    <scope>IDENTIFICATION</scope>
    <source>
        <strain evidence="3">CBS432</strain>
    </source>
</reference>
<proteinExistence type="predicted"/>
<evidence type="ECO:0000313" key="3">
    <source>
        <dbReference type="RefSeq" id="XP_033767869.1"/>
    </source>
</evidence>
<evidence type="ECO:0000256" key="2">
    <source>
        <dbReference type="SAM" id="MobiDB-lite"/>
    </source>
</evidence>
<dbReference type="GeneID" id="54632238"/>
<feature type="coiled-coil region" evidence="1">
    <location>
        <begin position="371"/>
        <end position="399"/>
    </location>
</feature>
<dbReference type="OrthoDB" id="303107at2759"/>
<feature type="region of interest" description="Disordered" evidence="2">
    <location>
        <begin position="1"/>
        <end position="30"/>
    </location>
</feature>
<protein>
    <submittedName>
        <fullName evidence="3">Ioc2p</fullName>
    </submittedName>
</protein>
<feature type="region of interest" description="Disordered" evidence="2">
    <location>
        <begin position="619"/>
        <end position="648"/>
    </location>
</feature>